<dbReference type="OrthoDB" id="5985073at2759"/>
<comment type="similarity">
    <text evidence="6">Belongs to the peroxidase family.</text>
</comment>
<dbReference type="SUPFAM" id="SSF48113">
    <property type="entry name" value="Heme-dependent peroxidases"/>
    <property type="match status" value="1"/>
</dbReference>
<dbReference type="GO" id="GO:0004601">
    <property type="term" value="F:peroxidase activity"/>
    <property type="evidence" value="ECO:0007669"/>
    <property type="project" value="UniProtKB-KW"/>
</dbReference>
<gene>
    <name evidence="9" type="ORF">EXIGLDRAFT_724572</name>
</gene>
<dbReference type="InterPro" id="IPR010255">
    <property type="entry name" value="Haem_peroxidase_sf"/>
</dbReference>
<keyword evidence="4 7" id="KW-0560">Oxidoreductase</keyword>
<keyword evidence="2" id="KW-0349">Heme</keyword>
<feature type="chain" id="PRO_5007748344" description="Peroxidase" evidence="7">
    <location>
        <begin position="18"/>
        <end position="544"/>
    </location>
</feature>
<evidence type="ECO:0000313" key="10">
    <source>
        <dbReference type="Proteomes" id="UP000077266"/>
    </source>
</evidence>
<accession>A0A165ECY5</accession>
<dbReference type="InterPro" id="IPR044831">
    <property type="entry name" value="Ccp1-like"/>
</dbReference>
<evidence type="ECO:0000256" key="5">
    <source>
        <dbReference type="ARBA" id="ARBA00023004"/>
    </source>
</evidence>
<dbReference type="GO" id="GO:0042744">
    <property type="term" value="P:hydrogen peroxide catabolic process"/>
    <property type="evidence" value="ECO:0007669"/>
    <property type="project" value="TreeGrafter"/>
</dbReference>
<feature type="signal peptide" evidence="7">
    <location>
        <begin position="1"/>
        <end position="17"/>
    </location>
</feature>
<evidence type="ECO:0000256" key="6">
    <source>
        <dbReference type="RuleBase" id="RU004241"/>
    </source>
</evidence>
<keyword evidence="3" id="KW-0479">Metal-binding</keyword>
<dbReference type="Gene3D" id="1.10.420.10">
    <property type="entry name" value="Peroxidase, domain 2"/>
    <property type="match status" value="1"/>
</dbReference>
<dbReference type="PANTHER" id="PTHR31356">
    <property type="entry name" value="THYLAKOID LUMENAL 29 KDA PROTEIN, CHLOROPLASTIC-RELATED"/>
    <property type="match status" value="1"/>
</dbReference>
<dbReference type="GO" id="GO:0046872">
    <property type="term" value="F:metal ion binding"/>
    <property type="evidence" value="ECO:0007669"/>
    <property type="project" value="UniProtKB-UniRule"/>
</dbReference>
<keyword evidence="5" id="KW-0408">Iron</keyword>
<dbReference type="EC" id="1.11.1.-" evidence="7"/>
<evidence type="ECO:0000256" key="3">
    <source>
        <dbReference type="ARBA" id="ARBA00022723"/>
    </source>
</evidence>
<dbReference type="EMBL" id="KV426150">
    <property type="protein sequence ID" value="KZV86635.1"/>
    <property type="molecule type" value="Genomic_DNA"/>
</dbReference>
<dbReference type="Gene3D" id="1.10.520.10">
    <property type="match status" value="1"/>
</dbReference>
<evidence type="ECO:0000313" key="9">
    <source>
        <dbReference type="EMBL" id="KZV86635.1"/>
    </source>
</evidence>
<name>A0A165ECY5_EXIGL</name>
<keyword evidence="1 7" id="KW-0575">Peroxidase</keyword>
<dbReference type="AlphaFoldDB" id="A0A165ECY5"/>
<keyword evidence="10" id="KW-1185">Reference proteome</keyword>
<sequence length="544" mass="59689">MLPVSLLVLAVVGLSDAYTWPNRQMEKLDQLRYEQLGVNAHIATFVSPCDRYNFDFTSQKQGRTNSADWLRTAYHDMATYNVEDGTGGLDASIQFVEEQSRAENTGNAFANTITFARILAGRHTSLADGVALVALMAIEQCYGPEIDFRAGRIDATEPNNPGVPEPQDSLESHTASFARQGFTPTEMIQLVACGHSLGGVQHDSFPDIVPPTNDPDNNASGNVHFDSTFDNFDNKIATDYISGQTTNPLIVGQNETTRSDLRIFSSDGNVTMNAFAASNDFFMKTCGSILTRMLDTVPRGVQLTEVVKPLPVRPDQFALLRTANESLALKGRFRFWNINEEDANRKVTLFWADSQGQQCQGCSVDLAYNGRTTNWLPYAPTVLWYQLPSTGQLIRSDLSISKFWFQITESNGRITVEDQGGIGYPLQTDVLLTDEVCFDGGALYVSVSVRKSLNPSRVFLEGDAFDENGTPIPNGLAIRELTRDAAASAQSDAYDIWRITLDNFEDAGAAEWDVAWEVDGQQFSDPGLFTGVSFLSFGGCPGAA</sequence>
<reference evidence="9 10" key="1">
    <citation type="journal article" date="2016" name="Mol. Biol. Evol.">
        <title>Comparative Genomics of Early-Diverging Mushroom-Forming Fungi Provides Insights into the Origins of Lignocellulose Decay Capabilities.</title>
        <authorList>
            <person name="Nagy L.G."/>
            <person name="Riley R."/>
            <person name="Tritt A."/>
            <person name="Adam C."/>
            <person name="Daum C."/>
            <person name="Floudas D."/>
            <person name="Sun H."/>
            <person name="Yadav J.S."/>
            <person name="Pangilinan J."/>
            <person name="Larsson K.H."/>
            <person name="Matsuura K."/>
            <person name="Barry K."/>
            <person name="Labutti K."/>
            <person name="Kuo R."/>
            <person name="Ohm R.A."/>
            <person name="Bhattacharya S.S."/>
            <person name="Shirouzu T."/>
            <person name="Yoshinaga Y."/>
            <person name="Martin F.M."/>
            <person name="Grigoriev I.V."/>
            <person name="Hibbett D.S."/>
        </authorList>
    </citation>
    <scope>NUCLEOTIDE SEQUENCE [LARGE SCALE GENOMIC DNA]</scope>
    <source>
        <strain evidence="9 10">HHB12029</strain>
    </source>
</reference>
<dbReference type="InterPro" id="IPR002016">
    <property type="entry name" value="Haem_peroxidase"/>
</dbReference>
<dbReference type="GO" id="GO:0020037">
    <property type="term" value="F:heme binding"/>
    <property type="evidence" value="ECO:0007669"/>
    <property type="project" value="UniProtKB-UniRule"/>
</dbReference>
<feature type="domain" description="Plant heme peroxidase family profile" evidence="8">
    <location>
        <begin position="125"/>
        <end position="308"/>
    </location>
</feature>
<evidence type="ECO:0000256" key="1">
    <source>
        <dbReference type="ARBA" id="ARBA00022559"/>
    </source>
</evidence>
<keyword evidence="7" id="KW-0732">Signal</keyword>
<evidence type="ECO:0000256" key="4">
    <source>
        <dbReference type="ARBA" id="ARBA00023002"/>
    </source>
</evidence>
<protein>
    <recommendedName>
        <fullName evidence="7">Peroxidase</fullName>
        <ecNumber evidence="7">1.11.1.-</ecNumber>
    </recommendedName>
</protein>
<evidence type="ECO:0000256" key="2">
    <source>
        <dbReference type="ARBA" id="ARBA00022617"/>
    </source>
</evidence>
<dbReference type="Pfam" id="PF00141">
    <property type="entry name" value="peroxidase"/>
    <property type="match status" value="1"/>
</dbReference>
<organism evidence="9 10">
    <name type="scientific">Exidia glandulosa HHB12029</name>
    <dbReference type="NCBI Taxonomy" id="1314781"/>
    <lineage>
        <taxon>Eukaryota</taxon>
        <taxon>Fungi</taxon>
        <taxon>Dikarya</taxon>
        <taxon>Basidiomycota</taxon>
        <taxon>Agaricomycotina</taxon>
        <taxon>Agaricomycetes</taxon>
        <taxon>Auriculariales</taxon>
        <taxon>Exidiaceae</taxon>
        <taxon>Exidia</taxon>
    </lineage>
</organism>
<dbReference type="Proteomes" id="UP000077266">
    <property type="component" value="Unassembled WGS sequence"/>
</dbReference>
<dbReference type="GO" id="GO:0000302">
    <property type="term" value="P:response to reactive oxygen species"/>
    <property type="evidence" value="ECO:0007669"/>
    <property type="project" value="TreeGrafter"/>
</dbReference>
<dbReference type="STRING" id="1314781.A0A165ECY5"/>
<proteinExistence type="inferred from homology"/>
<dbReference type="PROSITE" id="PS50873">
    <property type="entry name" value="PEROXIDASE_4"/>
    <property type="match status" value="1"/>
</dbReference>
<dbReference type="PANTHER" id="PTHR31356:SF53">
    <property type="entry name" value="HEME PEROXIDASE"/>
    <property type="match status" value="1"/>
</dbReference>
<evidence type="ECO:0000256" key="7">
    <source>
        <dbReference type="RuleBase" id="RU363051"/>
    </source>
</evidence>
<dbReference type="InParanoid" id="A0A165ECY5"/>
<dbReference type="GO" id="GO:0034599">
    <property type="term" value="P:cellular response to oxidative stress"/>
    <property type="evidence" value="ECO:0007669"/>
    <property type="project" value="InterPro"/>
</dbReference>
<evidence type="ECO:0000259" key="8">
    <source>
        <dbReference type="PROSITE" id="PS50873"/>
    </source>
</evidence>